<feature type="compositionally biased region" description="Basic and acidic residues" evidence="2">
    <location>
        <begin position="290"/>
        <end position="322"/>
    </location>
</feature>
<accession>A0ABT1PTJ9</accession>
<keyword evidence="5" id="KW-1185">Reference proteome</keyword>
<gene>
    <name evidence="4" type="ORF">NGB36_10425</name>
</gene>
<comment type="caution">
    <text evidence="4">The sequence shown here is derived from an EMBL/GenBank/DDBJ whole genome shotgun (WGS) entry which is preliminary data.</text>
</comment>
<keyword evidence="3" id="KW-1133">Transmembrane helix</keyword>
<reference evidence="4" key="1">
    <citation type="submission" date="2022-06" db="EMBL/GenBank/DDBJ databases">
        <title>Draft genome sequence of Streptomyces sp. RB6PN25 isolated from peat swamp forest in Thailand.</title>
        <authorList>
            <person name="Duangmal K."/>
            <person name="Klaysubun C."/>
        </authorList>
    </citation>
    <scope>NUCLEOTIDE SEQUENCE</scope>
    <source>
        <strain evidence="4">RB6PN25</strain>
    </source>
</reference>
<keyword evidence="3" id="KW-0812">Transmembrane</keyword>
<feature type="region of interest" description="Disordered" evidence="2">
    <location>
        <begin position="211"/>
        <end position="233"/>
    </location>
</feature>
<evidence type="ECO:0000313" key="5">
    <source>
        <dbReference type="Proteomes" id="UP001057702"/>
    </source>
</evidence>
<sequence length="328" mass="35340">MPRGRHRHSPPLHRLLPPLTVAGSAMALAVGAWFSPSGHEAVIIRVLVAAAAAVACTGAVLLRKWDRAAGKRVADLTAARLRDEWRTDERIAELESDVEESRELRRTLETQLRAKRGELARLRGEHAELLRRYATAESERARALESRRQLAIEAATAPRAIAPPPANPLSASAFREAAEALRKLAHDNDDAASATGATAVTAAAAEDAADATDAVAQQQPRAAEAASGKPRLPVREHQLVPAVAAAVLPYANPQRATGNRQQGGFDFFGLQKTAAADDLADVIGDEAHAEHVERQQQEQDDHEHEVIDLTAHDDTEQLDVRALRAQSS</sequence>
<proteinExistence type="predicted"/>
<evidence type="ECO:0000256" key="2">
    <source>
        <dbReference type="SAM" id="MobiDB-lite"/>
    </source>
</evidence>
<feature type="transmembrane region" description="Helical" evidence="3">
    <location>
        <begin position="41"/>
        <end position="62"/>
    </location>
</feature>
<evidence type="ECO:0000256" key="1">
    <source>
        <dbReference type="SAM" id="Coils"/>
    </source>
</evidence>
<feature type="transmembrane region" description="Helical" evidence="3">
    <location>
        <begin position="12"/>
        <end position="35"/>
    </location>
</feature>
<dbReference type="EMBL" id="JANFNG010000006">
    <property type="protein sequence ID" value="MCQ4081003.1"/>
    <property type="molecule type" value="Genomic_DNA"/>
</dbReference>
<organism evidence="4 5">
    <name type="scientific">Streptomyces humicola</name>
    <dbReference type="NCBI Taxonomy" id="2953240"/>
    <lineage>
        <taxon>Bacteria</taxon>
        <taxon>Bacillati</taxon>
        <taxon>Actinomycetota</taxon>
        <taxon>Actinomycetes</taxon>
        <taxon>Kitasatosporales</taxon>
        <taxon>Streptomycetaceae</taxon>
        <taxon>Streptomyces</taxon>
    </lineage>
</organism>
<keyword evidence="1" id="KW-0175">Coiled coil</keyword>
<feature type="region of interest" description="Disordered" evidence="2">
    <location>
        <begin position="290"/>
        <end position="328"/>
    </location>
</feature>
<evidence type="ECO:0000256" key="3">
    <source>
        <dbReference type="SAM" id="Phobius"/>
    </source>
</evidence>
<dbReference type="Proteomes" id="UP001057702">
    <property type="component" value="Unassembled WGS sequence"/>
</dbReference>
<protein>
    <recommendedName>
        <fullName evidence="6">Secreted protein</fullName>
    </recommendedName>
</protein>
<feature type="coiled-coil region" evidence="1">
    <location>
        <begin position="91"/>
        <end position="139"/>
    </location>
</feature>
<keyword evidence="3" id="KW-0472">Membrane</keyword>
<name>A0ABT1PTJ9_9ACTN</name>
<evidence type="ECO:0000313" key="4">
    <source>
        <dbReference type="EMBL" id="MCQ4081003.1"/>
    </source>
</evidence>
<evidence type="ECO:0008006" key="6">
    <source>
        <dbReference type="Google" id="ProtNLM"/>
    </source>
</evidence>